<protein>
    <submittedName>
        <fullName evidence="2">DinB family protein</fullName>
    </submittedName>
</protein>
<evidence type="ECO:0000313" key="3">
    <source>
        <dbReference type="Proteomes" id="UP000279600"/>
    </source>
</evidence>
<evidence type="ECO:0000313" key="2">
    <source>
        <dbReference type="EMBL" id="AZQ43389.1"/>
    </source>
</evidence>
<proteinExistence type="predicted"/>
<evidence type="ECO:0000259" key="1">
    <source>
        <dbReference type="Pfam" id="PF12867"/>
    </source>
</evidence>
<accession>A0A3S9MW79</accession>
<sequence>MDSRFSHNLRTREFFISFIDKLTTEQLNEIPQGFSNNIIWNICHSMTSQQGLVYGLSLVDQQIPKELALRFRNGTKPEGFIQEKEINEFKEMLVPLIKKTSDDYDQGVFKEFKPYTTSTGYTMNDIEDAIQMNNIHEGLHLGYAMAILKAIH</sequence>
<dbReference type="AlphaFoldDB" id="A0A3S9MW79"/>
<dbReference type="KEGG" id="noj:EJ995_03735"/>
<dbReference type="InterPro" id="IPR024775">
    <property type="entry name" value="DinB-like"/>
</dbReference>
<name>A0A3S9MW79_9FLAO</name>
<reference evidence="2 3" key="1">
    <citation type="submission" date="2018-12" db="EMBL/GenBank/DDBJ databases">
        <title>Complete genome of Nonlabens sp. MJ115.</title>
        <authorList>
            <person name="Choi H.S."/>
            <person name="Jung J."/>
        </authorList>
    </citation>
    <scope>NUCLEOTIDE SEQUENCE [LARGE SCALE GENOMIC DNA]</scope>
    <source>
        <strain evidence="2 3">MJ115</strain>
    </source>
</reference>
<keyword evidence="3" id="KW-1185">Reference proteome</keyword>
<dbReference type="SUPFAM" id="SSF109854">
    <property type="entry name" value="DinB/YfiT-like putative metalloenzymes"/>
    <property type="match status" value="1"/>
</dbReference>
<feature type="domain" description="DinB-like" evidence="1">
    <location>
        <begin position="10"/>
        <end position="143"/>
    </location>
</feature>
<dbReference type="Gene3D" id="1.20.120.450">
    <property type="entry name" value="dinb family like domain"/>
    <property type="match status" value="1"/>
</dbReference>
<dbReference type="OrthoDB" id="4295522at2"/>
<dbReference type="RefSeq" id="WP_126445747.1">
    <property type="nucleotide sequence ID" value="NZ_CP034549.1"/>
</dbReference>
<dbReference type="InterPro" id="IPR034660">
    <property type="entry name" value="DinB/YfiT-like"/>
</dbReference>
<organism evidence="2 3">
    <name type="scientific">Nonlabens ponticola</name>
    <dbReference type="NCBI Taxonomy" id="2496866"/>
    <lineage>
        <taxon>Bacteria</taxon>
        <taxon>Pseudomonadati</taxon>
        <taxon>Bacteroidota</taxon>
        <taxon>Flavobacteriia</taxon>
        <taxon>Flavobacteriales</taxon>
        <taxon>Flavobacteriaceae</taxon>
        <taxon>Nonlabens</taxon>
    </lineage>
</organism>
<dbReference type="Pfam" id="PF12867">
    <property type="entry name" value="DinB_2"/>
    <property type="match status" value="1"/>
</dbReference>
<dbReference type="Proteomes" id="UP000279600">
    <property type="component" value="Chromosome"/>
</dbReference>
<dbReference type="EMBL" id="CP034549">
    <property type="protein sequence ID" value="AZQ43389.1"/>
    <property type="molecule type" value="Genomic_DNA"/>
</dbReference>
<gene>
    <name evidence="2" type="ORF">EJ995_03735</name>
</gene>